<name>A0ABY2X8N0_9RHOB</name>
<feature type="transmembrane region" description="Helical" evidence="4">
    <location>
        <begin position="170"/>
        <end position="189"/>
    </location>
</feature>
<keyword evidence="8" id="KW-1185">Reference proteome</keyword>
<evidence type="ECO:0000313" key="8">
    <source>
        <dbReference type="Proteomes" id="UP001191082"/>
    </source>
</evidence>
<keyword evidence="4" id="KW-1133">Transmembrane helix</keyword>
<gene>
    <name evidence="7" type="ORF">FGK64_15530</name>
</gene>
<feature type="domain" description="2Fe-2S ferredoxin-type" evidence="6">
    <location>
        <begin position="255"/>
        <end position="348"/>
    </location>
</feature>
<evidence type="ECO:0000313" key="7">
    <source>
        <dbReference type="EMBL" id="TMV11682.1"/>
    </source>
</evidence>
<accession>A0ABY2X8N0</accession>
<dbReference type="Proteomes" id="UP001191082">
    <property type="component" value="Unassembled WGS sequence"/>
</dbReference>
<dbReference type="InterPro" id="IPR036010">
    <property type="entry name" value="2Fe-2S_ferredoxin-like_sf"/>
</dbReference>
<organism evidence="7 8">
    <name type="scientific">Arenibacterium halophilum</name>
    <dbReference type="NCBI Taxonomy" id="2583821"/>
    <lineage>
        <taxon>Bacteria</taxon>
        <taxon>Pseudomonadati</taxon>
        <taxon>Pseudomonadota</taxon>
        <taxon>Alphaproteobacteria</taxon>
        <taxon>Rhodobacterales</taxon>
        <taxon>Paracoccaceae</taxon>
        <taxon>Arenibacterium</taxon>
    </lineage>
</organism>
<comment type="caution">
    <text evidence="7">The sequence shown here is derived from an EMBL/GenBank/DDBJ whole genome shotgun (WGS) entry which is preliminary data.</text>
</comment>
<dbReference type="Pfam" id="PF00111">
    <property type="entry name" value="Fer2"/>
    <property type="match status" value="1"/>
</dbReference>
<dbReference type="SUPFAM" id="SSF55073">
    <property type="entry name" value="Nucleotide cyclase"/>
    <property type="match status" value="1"/>
</dbReference>
<dbReference type="PANTHER" id="PTHR43081:SF17">
    <property type="entry name" value="BLL5647 PROTEIN"/>
    <property type="match status" value="1"/>
</dbReference>
<feature type="transmembrane region" description="Helical" evidence="4">
    <location>
        <begin position="136"/>
        <end position="158"/>
    </location>
</feature>
<dbReference type="Gene3D" id="3.30.70.1230">
    <property type="entry name" value="Nucleotide cyclase"/>
    <property type="match status" value="1"/>
</dbReference>
<evidence type="ECO:0000256" key="4">
    <source>
        <dbReference type="SAM" id="Phobius"/>
    </source>
</evidence>
<feature type="domain" description="Guanylate cyclase" evidence="5">
    <location>
        <begin position="366"/>
        <end position="497"/>
    </location>
</feature>
<proteinExistence type="predicted"/>
<dbReference type="PANTHER" id="PTHR43081">
    <property type="entry name" value="ADENYLATE CYCLASE, TERMINAL-DIFFERENTIATION SPECIFIC-RELATED"/>
    <property type="match status" value="1"/>
</dbReference>
<evidence type="ECO:0000256" key="1">
    <source>
        <dbReference type="ARBA" id="ARBA00004651"/>
    </source>
</evidence>
<dbReference type="PROSITE" id="PS51085">
    <property type="entry name" value="2FE2S_FER_2"/>
    <property type="match status" value="1"/>
</dbReference>
<dbReference type="EMBL" id="VCPC01000003">
    <property type="protein sequence ID" value="TMV11682.1"/>
    <property type="molecule type" value="Genomic_DNA"/>
</dbReference>
<evidence type="ECO:0000256" key="2">
    <source>
        <dbReference type="ARBA" id="ARBA00022475"/>
    </source>
</evidence>
<comment type="subcellular location">
    <subcellularLocation>
        <location evidence="1">Cell membrane</location>
        <topology evidence="1">Multi-pass membrane protein</topology>
    </subcellularLocation>
</comment>
<reference evidence="7 8" key="1">
    <citation type="submission" date="2019-05" db="EMBL/GenBank/DDBJ databases">
        <title>Marivita sp. nov. isolated from sea sediment.</title>
        <authorList>
            <person name="Kim W."/>
        </authorList>
    </citation>
    <scope>NUCLEOTIDE SEQUENCE [LARGE SCALE GENOMIC DNA]</scope>
    <source>
        <strain evidence="7 8">CAU 1492</strain>
    </source>
</reference>
<feature type="transmembrane region" description="Helical" evidence="4">
    <location>
        <begin position="59"/>
        <end position="78"/>
    </location>
</feature>
<dbReference type="InterPro" id="IPR050697">
    <property type="entry name" value="Adenylyl/Guanylyl_Cyclase_3/4"/>
</dbReference>
<dbReference type="InterPro" id="IPR029787">
    <property type="entry name" value="Nucleotide_cyclase"/>
</dbReference>
<dbReference type="CDD" id="cd07302">
    <property type="entry name" value="CHD"/>
    <property type="match status" value="1"/>
</dbReference>
<dbReference type="SUPFAM" id="SSF54292">
    <property type="entry name" value="2Fe-2S ferredoxin-like"/>
    <property type="match status" value="1"/>
</dbReference>
<sequence length="558" mass="59335">MTALWRGTFATRLRIASGLILFIYAGLHFLNIALGLASLEVMHAAQDWRLAVTRSLPGTVLVYGALIVHAGLALARLAGRRTVRMPFWEAFQIALGLAIPFLLAAHIVFTRAAHELFAVNDRMVYLVALIFGTPDAWWQSALMLIVWTHGCLGLHVWLRTTPRWRRHLPAMTALAALVPALSLAGFLAAGRQVAPELADAEARARLMQSLNWPDGAIFASLFALESALTNGFLALLAVVAAVPLARKYLRRSRSLRVSYIDGPTVTSPTGPTLLEISRANGVPHTSLCGGRGRCTTCRVIVTDGADSLPPPSEAETRSLAAVGAAPGTRLACQLRPTGAIQVHRVFRPDGTRARAHSSLGRERQLAILFLDIRGFTARTTGQLPYDVVFLLNRFFDAIVPAITDAGGQIDKYLGDGLLAVFDTAEGAHSAKQALDATARIGQALEQFNSALATEGAAPIRVGIGLHLGELVQGEIGATGHAPRTIIGETVNAASRLEAMTKELSVELLVSAAVLEAAGIDLTDHTVLTLDLRGVAAPVQALALNRAQDVQGLGAASTP</sequence>
<dbReference type="RefSeq" id="WP_138864745.1">
    <property type="nucleotide sequence ID" value="NZ_VCPC01000003.1"/>
</dbReference>
<protein>
    <submittedName>
        <fullName evidence="7">Adenylate/guanylate cyclase domain-containing protein</fullName>
    </submittedName>
</protein>
<dbReference type="InterPro" id="IPR001054">
    <property type="entry name" value="A/G_cyclase"/>
</dbReference>
<dbReference type="SMART" id="SM00044">
    <property type="entry name" value="CYCc"/>
    <property type="match status" value="1"/>
</dbReference>
<dbReference type="InterPro" id="IPR001041">
    <property type="entry name" value="2Fe-2S_ferredoxin-type"/>
</dbReference>
<feature type="transmembrane region" description="Helical" evidence="4">
    <location>
        <begin position="216"/>
        <end position="245"/>
    </location>
</feature>
<dbReference type="SUPFAM" id="SSF81343">
    <property type="entry name" value="Fumarate reductase respiratory complex transmembrane subunits"/>
    <property type="match status" value="1"/>
</dbReference>
<evidence type="ECO:0000256" key="3">
    <source>
        <dbReference type="ARBA" id="ARBA00023136"/>
    </source>
</evidence>
<dbReference type="CDD" id="cd00207">
    <property type="entry name" value="fer2"/>
    <property type="match status" value="1"/>
</dbReference>
<evidence type="ECO:0000259" key="5">
    <source>
        <dbReference type="PROSITE" id="PS50125"/>
    </source>
</evidence>
<dbReference type="InterPro" id="IPR012675">
    <property type="entry name" value="Beta-grasp_dom_sf"/>
</dbReference>
<dbReference type="Gene3D" id="3.10.20.30">
    <property type="match status" value="1"/>
</dbReference>
<feature type="transmembrane region" description="Helical" evidence="4">
    <location>
        <begin position="90"/>
        <end position="109"/>
    </location>
</feature>
<keyword evidence="3 4" id="KW-0472">Membrane</keyword>
<keyword evidence="2" id="KW-1003">Cell membrane</keyword>
<dbReference type="InterPro" id="IPR034804">
    <property type="entry name" value="SQR/QFR_C/D"/>
</dbReference>
<dbReference type="PROSITE" id="PS50125">
    <property type="entry name" value="GUANYLATE_CYCLASE_2"/>
    <property type="match status" value="1"/>
</dbReference>
<feature type="transmembrane region" description="Helical" evidence="4">
    <location>
        <begin position="21"/>
        <end position="39"/>
    </location>
</feature>
<dbReference type="Pfam" id="PF00211">
    <property type="entry name" value="Guanylate_cyc"/>
    <property type="match status" value="1"/>
</dbReference>
<keyword evidence="4" id="KW-0812">Transmembrane</keyword>
<evidence type="ECO:0000259" key="6">
    <source>
        <dbReference type="PROSITE" id="PS51085"/>
    </source>
</evidence>